<evidence type="ECO:0000313" key="2">
    <source>
        <dbReference type="EMBL" id="OHT04335.1"/>
    </source>
</evidence>
<name>A0A1J4JYU5_9EUKA</name>
<dbReference type="VEuPathDB" id="TrichDB:TRFO_28159"/>
<reference evidence="2" key="1">
    <citation type="submission" date="2016-10" db="EMBL/GenBank/DDBJ databases">
        <authorList>
            <person name="Benchimol M."/>
            <person name="Almeida L.G."/>
            <person name="Vasconcelos A.T."/>
            <person name="Perreira-Neves A."/>
            <person name="Rosa I.A."/>
            <person name="Tasca T."/>
            <person name="Bogo M.R."/>
            <person name="de Souza W."/>
        </authorList>
    </citation>
    <scope>NUCLEOTIDE SEQUENCE [LARGE SCALE GENOMIC DNA]</scope>
    <source>
        <strain evidence="2">K</strain>
    </source>
</reference>
<keyword evidence="1" id="KW-0812">Transmembrane</keyword>
<dbReference type="Proteomes" id="UP000179807">
    <property type="component" value="Unassembled WGS sequence"/>
</dbReference>
<feature type="transmembrane region" description="Helical" evidence="1">
    <location>
        <begin position="7"/>
        <end position="27"/>
    </location>
</feature>
<keyword evidence="3" id="KW-1185">Reference proteome</keyword>
<dbReference type="SUPFAM" id="SSF53448">
    <property type="entry name" value="Nucleotide-diphospho-sugar transferases"/>
    <property type="match status" value="1"/>
</dbReference>
<dbReference type="GeneID" id="94840709"/>
<gene>
    <name evidence="2" type="ORF">TRFO_28159</name>
</gene>
<dbReference type="EMBL" id="MLAK01000796">
    <property type="protein sequence ID" value="OHT04335.1"/>
    <property type="molecule type" value="Genomic_DNA"/>
</dbReference>
<dbReference type="RefSeq" id="XP_068357471.1">
    <property type="nucleotide sequence ID" value="XM_068506005.1"/>
</dbReference>
<dbReference type="AlphaFoldDB" id="A0A1J4JYU5"/>
<keyword evidence="1" id="KW-1133">Transmembrane helix</keyword>
<evidence type="ECO:0008006" key="4">
    <source>
        <dbReference type="Google" id="ProtNLM"/>
    </source>
</evidence>
<protein>
    <recommendedName>
        <fullName evidence="4">Nucleotide-diphospho-sugar transferase domain-containing protein</fullName>
    </recommendedName>
</protein>
<organism evidence="2 3">
    <name type="scientific">Tritrichomonas foetus</name>
    <dbReference type="NCBI Taxonomy" id="1144522"/>
    <lineage>
        <taxon>Eukaryota</taxon>
        <taxon>Metamonada</taxon>
        <taxon>Parabasalia</taxon>
        <taxon>Tritrichomonadida</taxon>
        <taxon>Tritrichomonadidae</taxon>
        <taxon>Tritrichomonas</taxon>
    </lineage>
</organism>
<accession>A0A1J4JYU5</accession>
<proteinExistence type="predicted"/>
<keyword evidence="1" id="KW-0472">Membrane</keyword>
<comment type="caution">
    <text evidence="2">The sequence shown here is derived from an EMBL/GenBank/DDBJ whole genome shotgun (WGS) entry which is preliminary data.</text>
</comment>
<sequence length="382" mass="44833">MIQKKIRVIFLLVSFVVVSIFSIYYLITSYIIDTEFDTQITNGNMITYSKEWFKEPLKNVSTEYLENCQVCKFPVRNFKFNSQKTDFLMTVLLNNFIGLMPLSRTIRATGTKARVFIFMDTDAIAKLNQFEKQVLNNCSIDIIDVGNIGRYPHYAYCFIRFYIYYDFLKNLPNEEISRVILFDGQDVIFQGDPFYEGFTSDQLILTVEDRLIHESRWAKRTYKKYFKKIKADLKLYYRPMINAGIALGGKKTIMAFIEAFTKRFSLEDLSIQVKKMQYVDQAIVHALIYDGDLEKQYGIRVSLVGTQSPYASISLGCWGKKCARLRPNDYRVGYFHMRNKKRYQFILHQYNRYPELIDSYRAACPMLGGENKKNYLKGLEKA</sequence>
<evidence type="ECO:0000313" key="3">
    <source>
        <dbReference type="Proteomes" id="UP000179807"/>
    </source>
</evidence>
<dbReference type="InterPro" id="IPR029044">
    <property type="entry name" value="Nucleotide-diphossugar_trans"/>
</dbReference>
<evidence type="ECO:0000256" key="1">
    <source>
        <dbReference type="SAM" id="Phobius"/>
    </source>
</evidence>